<protein>
    <recommendedName>
        <fullName evidence="1">DUF3669 domain-containing protein</fullName>
    </recommendedName>
</protein>
<dbReference type="AlphaFoldDB" id="A0A0M9WCN5"/>
<dbReference type="OrthoDB" id="2993351at2759"/>
<reference evidence="2 3" key="1">
    <citation type="submission" date="2015-08" db="EMBL/GenBank/DDBJ databases">
        <title>Genome sequencing of Penicillium nordicum.</title>
        <authorList>
            <person name="Nguyen H.D."/>
            <person name="Seifert K.A."/>
        </authorList>
    </citation>
    <scope>NUCLEOTIDE SEQUENCE [LARGE SCALE GENOMIC DNA]</scope>
    <source>
        <strain evidence="2 3">DAOMC 185683</strain>
    </source>
</reference>
<dbReference type="InterPro" id="IPR022137">
    <property type="entry name" value="Znf_prot_DUF3669"/>
</dbReference>
<sequence length="97" mass="11229">MPRSDEIAEEDEWSLGDRCAKFEENPTGLKQIVDAFTWNDPYYPSPELTTAKDNKLWSEFRKQYLEVSRVLTTSAIPGRFIAEIEKRGRKANVGELF</sequence>
<organism evidence="2 3">
    <name type="scientific">Penicillium nordicum</name>
    <dbReference type="NCBI Taxonomy" id="229535"/>
    <lineage>
        <taxon>Eukaryota</taxon>
        <taxon>Fungi</taxon>
        <taxon>Dikarya</taxon>
        <taxon>Ascomycota</taxon>
        <taxon>Pezizomycotina</taxon>
        <taxon>Eurotiomycetes</taxon>
        <taxon>Eurotiomycetidae</taxon>
        <taxon>Eurotiales</taxon>
        <taxon>Aspergillaceae</taxon>
        <taxon>Penicillium</taxon>
    </lineage>
</organism>
<feature type="domain" description="DUF3669" evidence="1">
    <location>
        <begin position="17"/>
        <end position="72"/>
    </location>
</feature>
<dbReference type="Pfam" id="PF12417">
    <property type="entry name" value="DUF3669"/>
    <property type="match status" value="1"/>
</dbReference>
<name>A0A0M9WCN5_9EURO</name>
<keyword evidence="3" id="KW-1185">Reference proteome</keyword>
<comment type="caution">
    <text evidence="2">The sequence shown here is derived from an EMBL/GenBank/DDBJ whole genome shotgun (WGS) entry which is preliminary data.</text>
</comment>
<evidence type="ECO:0000313" key="3">
    <source>
        <dbReference type="Proteomes" id="UP000037696"/>
    </source>
</evidence>
<dbReference type="EMBL" id="LHQQ01000186">
    <property type="protein sequence ID" value="KOS39832.1"/>
    <property type="molecule type" value="Genomic_DNA"/>
</dbReference>
<proteinExistence type="predicted"/>
<dbReference type="STRING" id="229535.A0A0M9WCN5"/>
<evidence type="ECO:0000259" key="1">
    <source>
        <dbReference type="Pfam" id="PF12417"/>
    </source>
</evidence>
<accession>A0A0M9WCN5</accession>
<evidence type="ECO:0000313" key="2">
    <source>
        <dbReference type="EMBL" id="KOS39832.1"/>
    </source>
</evidence>
<gene>
    <name evidence="2" type="ORF">ACN38_g9300</name>
</gene>
<dbReference type="Proteomes" id="UP000037696">
    <property type="component" value="Unassembled WGS sequence"/>
</dbReference>